<dbReference type="GO" id="GO:0005524">
    <property type="term" value="F:ATP binding"/>
    <property type="evidence" value="ECO:0007669"/>
    <property type="project" value="UniProtKB-KW"/>
</dbReference>
<dbReference type="Pfam" id="PF13361">
    <property type="entry name" value="UvrD_C"/>
    <property type="match status" value="1"/>
</dbReference>
<dbReference type="InterPro" id="IPR014017">
    <property type="entry name" value="DNA_helicase_UvrD-like_C"/>
</dbReference>
<name>X1I8M5_9ZZZZ</name>
<evidence type="ECO:0000256" key="3">
    <source>
        <dbReference type="ARBA" id="ARBA00022806"/>
    </source>
</evidence>
<dbReference type="InterPro" id="IPR027417">
    <property type="entry name" value="P-loop_NTPase"/>
</dbReference>
<evidence type="ECO:0000256" key="2">
    <source>
        <dbReference type="ARBA" id="ARBA00022801"/>
    </source>
</evidence>
<evidence type="ECO:0000313" key="6">
    <source>
        <dbReference type="EMBL" id="GAH65630.1"/>
    </source>
</evidence>
<dbReference type="InterPro" id="IPR000212">
    <property type="entry name" value="DNA_helicase_UvrD/REP"/>
</dbReference>
<keyword evidence="3" id="KW-0347">Helicase</keyword>
<sequence>MGILVRTNSLTRAVEEALRADRVPYRVSGGISFFQRKEVKDVIAYLRIIANPDDDTSLHRILNVPRRGFGRRFLEAMVEISRARECSLYSAMSAAAVAADSPLNESVRSTVADFLSLIEGSREKMLSGRNMAATLRSLTEAIDYWGYLVAENRNASMARWKQDNVDGIISSLAAYEQDPDNME</sequence>
<keyword evidence="4" id="KW-0067">ATP-binding</keyword>
<dbReference type="SUPFAM" id="SSF52540">
    <property type="entry name" value="P-loop containing nucleoside triphosphate hydrolases"/>
    <property type="match status" value="1"/>
</dbReference>
<feature type="non-terminal residue" evidence="6">
    <location>
        <position position="183"/>
    </location>
</feature>
<keyword evidence="2" id="KW-0378">Hydrolase</keyword>
<dbReference type="Gene3D" id="3.40.50.300">
    <property type="entry name" value="P-loop containing nucleotide triphosphate hydrolases"/>
    <property type="match status" value="1"/>
</dbReference>
<feature type="domain" description="UvrD-like helicase C-terminal" evidence="5">
    <location>
        <begin position="1"/>
        <end position="183"/>
    </location>
</feature>
<dbReference type="PANTHER" id="PTHR11070:SF2">
    <property type="entry name" value="ATP-DEPENDENT DNA HELICASE SRS2"/>
    <property type="match status" value="1"/>
</dbReference>
<evidence type="ECO:0000256" key="4">
    <source>
        <dbReference type="ARBA" id="ARBA00022840"/>
    </source>
</evidence>
<dbReference type="GO" id="GO:0003677">
    <property type="term" value="F:DNA binding"/>
    <property type="evidence" value="ECO:0007669"/>
    <property type="project" value="InterPro"/>
</dbReference>
<organism evidence="6">
    <name type="scientific">marine sediment metagenome</name>
    <dbReference type="NCBI Taxonomy" id="412755"/>
    <lineage>
        <taxon>unclassified sequences</taxon>
        <taxon>metagenomes</taxon>
        <taxon>ecological metagenomes</taxon>
    </lineage>
</organism>
<dbReference type="PROSITE" id="PS51217">
    <property type="entry name" value="UVRD_HELICASE_CTER"/>
    <property type="match status" value="1"/>
</dbReference>
<reference evidence="6" key="1">
    <citation type="journal article" date="2014" name="Front. Microbiol.">
        <title>High frequency of phylogenetically diverse reductive dehalogenase-homologous genes in deep subseafloor sedimentary metagenomes.</title>
        <authorList>
            <person name="Kawai M."/>
            <person name="Futagami T."/>
            <person name="Toyoda A."/>
            <person name="Takaki Y."/>
            <person name="Nishi S."/>
            <person name="Hori S."/>
            <person name="Arai W."/>
            <person name="Tsubouchi T."/>
            <person name="Morono Y."/>
            <person name="Uchiyama I."/>
            <person name="Ito T."/>
            <person name="Fujiyama A."/>
            <person name="Inagaki F."/>
            <person name="Takami H."/>
        </authorList>
    </citation>
    <scope>NUCLEOTIDE SEQUENCE</scope>
    <source>
        <strain evidence="6">Expedition CK06-06</strain>
    </source>
</reference>
<evidence type="ECO:0000256" key="1">
    <source>
        <dbReference type="ARBA" id="ARBA00022741"/>
    </source>
</evidence>
<accession>X1I8M5</accession>
<protein>
    <recommendedName>
        <fullName evidence="5">UvrD-like helicase C-terminal domain-containing protein</fullName>
    </recommendedName>
</protein>
<gene>
    <name evidence="6" type="ORF">S03H2_42837</name>
</gene>
<evidence type="ECO:0000259" key="5">
    <source>
        <dbReference type="PROSITE" id="PS51217"/>
    </source>
</evidence>
<dbReference type="GO" id="GO:0016787">
    <property type="term" value="F:hydrolase activity"/>
    <property type="evidence" value="ECO:0007669"/>
    <property type="project" value="UniProtKB-KW"/>
</dbReference>
<dbReference type="PANTHER" id="PTHR11070">
    <property type="entry name" value="UVRD / RECB / PCRA DNA HELICASE FAMILY MEMBER"/>
    <property type="match status" value="1"/>
</dbReference>
<proteinExistence type="predicted"/>
<dbReference type="Gene3D" id="1.10.486.10">
    <property type="entry name" value="PCRA, domain 4"/>
    <property type="match status" value="1"/>
</dbReference>
<dbReference type="GO" id="GO:0043138">
    <property type="term" value="F:3'-5' DNA helicase activity"/>
    <property type="evidence" value="ECO:0007669"/>
    <property type="project" value="TreeGrafter"/>
</dbReference>
<comment type="caution">
    <text evidence="6">The sequence shown here is derived from an EMBL/GenBank/DDBJ whole genome shotgun (WGS) entry which is preliminary data.</text>
</comment>
<dbReference type="GO" id="GO:0000725">
    <property type="term" value="P:recombinational repair"/>
    <property type="evidence" value="ECO:0007669"/>
    <property type="project" value="TreeGrafter"/>
</dbReference>
<dbReference type="AlphaFoldDB" id="X1I8M5"/>
<keyword evidence="1" id="KW-0547">Nucleotide-binding</keyword>
<dbReference type="EMBL" id="BARU01026689">
    <property type="protein sequence ID" value="GAH65630.1"/>
    <property type="molecule type" value="Genomic_DNA"/>
</dbReference>